<dbReference type="EMBL" id="LAZR01000020">
    <property type="protein sequence ID" value="KKO05178.1"/>
    <property type="molecule type" value="Genomic_DNA"/>
</dbReference>
<dbReference type="AlphaFoldDB" id="A0A0F9VYQ2"/>
<protein>
    <submittedName>
        <fullName evidence="1">Uncharacterized protein</fullName>
    </submittedName>
</protein>
<name>A0A0F9VYQ2_9ZZZZ</name>
<sequence length="517" mass="60372">MLKRSAFLFLFIINALSSFAQEELVSYTIGEKFHDKYRYSNMLAIADDGKEGTVVVRAYYTGIVLKPKGYFIEHYNKDLELVSEYNYKLKNANFIDAYVTNGQVYLLFLEYNYNNRSYQYEVHRSPFSQFQFTKETILSIESDPVEQPLDRNFYNRNFSSGFTTSILFNDEKSAFAITTHYKKRKVDQRIIHVFNANLNKLMEHDFSDEVEEKNYAFENIAFSKDLQNVYLVGKAYFKKKRFNATERKFQYEMVRISNSSRSIQSFYTPGKFPEALKPIFRGNELLCIGFYADRKDNRYNGISFFNLDSKSLEIKTEKFNPFSEQFMMDKFGREEDKAIKDLVFKGMDITNEGNILFNAEEYFTSNSIQSNSSGGRVMVTRYHHNDIISAKLSVTGDLVWARNINKTEVTQGDGAYASYSAYTKNNTTYFFISTSSENPQQLSDDRIMFKQGLSRNRNVFLIRLDENGHMKYSKVIDDTEARLPLMVSVPYIDRKNDELMFYAKRGTKKQLVQVGVK</sequence>
<proteinExistence type="predicted"/>
<accession>A0A0F9VYQ2</accession>
<organism evidence="1">
    <name type="scientific">marine sediment metagenome</name>
    <dbReference type="NCBI Taxonomy" id="412755"/>
    <lineage>
        <taxon>unclassified sequences</taxon>
        <taxon>metagenomes</taxon>
        <taxon>ecological metagenomes</taxon>
    </lineage>
</organism>
<evidence type="ECO:0000313" key="1">
    <source>
        <dbReference type="EMBL" id="KKO05178.1"/>
    </source>
</evidence>
<reference evidence="1" key="1">
    <citation type="journal article" date="2015" name="Nature">
        <title>Complex archaea that bridge the gap between prokaryotes and eukaryotes.</title>
        <authorList>
            <person name="Spang A."/>
            <person name="Saw J.H."/>
            <person name="Jorgensen S.L."/>
            <person name="Zaremba-Niedzwiedzka K."/>
            <person name="Martijn J."/>
            <person name="Lind A.E."/>
            <person name="van Eijk R."/>
            <person name="Schleper C."/>
            <person name="Guy L."/>
            <person name="Ettema T.J."/>
        </authorList>
    </citation>
    <scope>NUCLEOTIDE SEQUENCE</scope>
</reference>
<gene>
    <name evidence="1" type="ORF">LCGC14_0079980</name>
</gene>
<comment type="caution">
    <text evidence="1">The sequence shown here is derived from an EMBL/GenBank/DDBJ whole genome shotgun (WGS) entry which is preliminary data.</text>
</comment>